<protein>
    <submittedName>
        <fullName evidence="2">Uncharacterized protein</fullName>
    </submittedName>
</protein>
<feature type="compositionally biased region" description="Basic and acidic residues" evidence="1">
    <location>
        <begin position="65"/>
        <end position="86"/>
    </location>
</feature>
<feature type="region of interest" description="Disordered" evidence="1">
    <location>
        <begin position="61"/>
        <end position="123"/>
    </location>
</feature>
<evidence type="ECO:0000313" key="2">
    <source>
        <dbReference type="EMBL" id="GAA5120060.1"/>
    </source>
</evidence>
<organism evidence="2 3">
    <name type="scientific">Pseudonocardia adelaidensis</name>
    <dbReference type="NCBI Taxonomy" id="648754"/>
    <lineage>
        <taxon>Bacteria</taxon>
        <taxon>Bacillati</taxon>
        <taxon>Actinomycetota</taxon>
        <taxon>Actinomycetes</taxon>
        <taxon>Pseudonocardiales</taxon>
        <taxon>Pseudonocardiaceae</taxon>
        <taxon>Pseudonocardia</taxon>
    </lineage>
</organism>
<proteinExistence type="predicted"/>
<dbReference type="EMBL" id="BAABJO010000008">
    <property type="protein sequence ID" value="GAA5120060.1"/>
    <property type="molecule type" value="Genomic_DNA"/>
</dbReference>
<dbReference type="Gene3D" id="3.40.630.30">
    <property type="match status" value="1"/>
</dbReference>
<feature type="compositionally biased region" description="Polar residues" evidence="1">
    <location>
        <begin position="93"/>
        <end position="123"/>
    </location>
</feature>
<comment type="caution">
    <text evidence="2">The sequence shown here is derived from an EMBL/GenBank/DDBJ whole genome shotgun (WGS) entry which is preliminary data.</text>
</comment>
<accession>A0ABP9NJ88</accession>
<dbReference type="Proteomes" id="UP001500804">
    <property type="component" value="Unassembled WGS sequence"/>
</dbReference>
<reference evidence="3" key="1">
    <citation type="journal article" date="2019" name="Int. J. Syst. Evol. Microbiol.">
        <title>The Global Catalogue of Microorganisms (GCM) 10K type strain sequencing project: providing services to taxonomists for standard genome sequencing and annotation.</title>
        <authorList>
            <consortium name="The Broad Institute Genomics Platform"/>
            <consortium name="The Broad Institute Genome Sequencing Center for Infectious Disease"/>
            <person name="Wu L."/>
            <person name="Ma J."/>
        </authorList>
    </citation>
    <scope>NUCLEOTIDE SEQUENCE [LARGE SCALE GENOMIC DNA]</scope>
    <source>
        <strain evidence="3">JCM 18302</strain>
    </source>
</reference>
<sequence length="123" mass="12835">MSSSSHRRTAGAGSGAGCCTGSPTPHAPPAATGYELVQWTGNTPADRLDDMAALKARMSTDPPLDDLHYGPEQHDADRIRARDGRSTRRWATAPTTGWESGSWTSDPGQVGSTRSISVAASGP</sequence>
<gene>
    <name evidence="2" type="ORF">GCM10023320_26790</name>
</gene>
<evidence type="ECO:0000313" key="3">
    <source>
        <dbReference type="Proteomes" id="UP001500804"/>
    </source>
</evidence>
<evidence type="ECO:0000256" key="1">
    <source>
        <dbReference type="SAM" id="MobiDB-lite"/>
    </source>
</evidence>
<name>A0ABP9NJ88_9PSEU</name>
<feature type="region of interest" description="Disordered" evidence="1">
    <location>
        <begin position="1"/>
        <end position="31"/>
    </location>
</feature>
<keyword evidence="3" id="KW-1185">Reference proteome</keyword>